<keyword evidence="2" id="KW-0378">Hydrolase</keyword>
<keyword evidence="1" id="KW-0175">Coiled coil</keyword>
<organism evidence="2 3">
    <name type="scientific">Streptomonospora salina</name>
    <dbReference type="NCBI Taxonomy" id="104205"/>
    <lineage>
        <taxon>Bacteria</taxon>
        <taxon>Bacillati</taxon>
        <taxon>Actinomycetota</taxon>
        <taxon>Actinomycetes</taxon>
        <taxon>Streptosporangiales</taxon>
        <taxon>Nocardiopsidaceae</taxon>
        <taxon>Streptomonospora</taxon>
    </lineage>
</organism>
<protein>
    <submittedName>
        <fullName evidence="2">Putative phage-related endonuclease</fullName>
    </submittedName>
</protein>
<keyword evidence="2" id="KW-0255">Endonuclease</keyword>
<keyword evidence="2" id="KW-0540">Nuclease</keyword>
<evidence type="ECO:0000256" key="1">
    <source>
        <dbReference type="SAM" id="Coils"/>
    </source>
</evidence>
<feature type="coiled-coil region" evidence="1">
    <location>
        <begin position="14"/>
        <end position="41"/>
    </location>
</feature>
<evidence type="ECO:0000313" key="3">
    <source>
        <dbReference type="Proteomes" id="UP000578077"/>
    </source>
</evidence>
<sequence length="103" mass="11346">MDGSASTSGLITELAEAATVLAAARARYADVEDRLRKEVGEPEEIGARLATLQGRTVARWSAYEERRVNTKALRESWPEIAETVTETRLRTRFTVELPQGVAA</sequence>
<proteinExistence type="predicted"/>
<dbReference type="AlphaFoldDB" id="A0A841EAU5"/>
<dbReference type="GO" id="GO:0004519">
    <property type="term" value="F:endonuclease activity"/>
    <property type="evidence" value="ECO:0007669"/>
    <property type="project" value="UniProtKB-KW"/>
</dbReference>
<comment type="caution">
    <text evidence="2">The sequence shown here is derived from an EMBL/GenBank/DDBJ whole genome shotgun (WGS) entry which is preliminary data.</text>
</comment>
<name>A0A841EAU5_9ACTN</name>
<evidence type="ECO:0000313" key="2">
    <source>
        <dbReference type="EMBL" id="MBB6000255.1"/>
    </source>
</evidence>
<dbReference type="Proteomes" id="UP000578077">
    <property type="component" value="Unassembled WGS sequence"/>
</dbReference>
<reference evidence="2 3" key="1">
    <citation type="submission" date="2020-08" db="EMBL/GenBank/DDBJ databases">
        <title>Sequencing the genomes of 1000 actinobacteria strains.</title>
        <authorList>
            <person name="Klenk H.-P."/>
        </authorList>
    </citation>
    <scope>NUCLEOTIDE SEQUENCE [LARGE SCALE GENOMIC DNA]</scope>
    <source>
        <strain evidence="2 3">DSM 44593</strain>
    </source>
</reference>
<keyword evidence="3" id="KW-1185">Reference proteome</keyword>
<dbReference type="EMBL" id="JACHLY010000001">
    <property type="protein sequence ID" value="MBB6000255.1"/>
    <property type="molecule type" value="Genomic_DNA"/>
</dbReference>
<gene>
    <name evidence="2" type="ORF">HNR25_004006</name>
</gene>
<dbReference type="RefSeq" id="WP_184637573.1">
    <property type="nucleotide sequence ID" value="NZ_BAABKT010000029.1"/>
</dbReference>
<accession>A0A841EAU5</accession>